<dbReference type="eggNOG" id="ENOG502QTEB">
    <property type="taxonomic scope" value="Eukaryota"/>
</dbReference>
<evidence type="ECO:0000259" key="1">
    <source>
        <dbReference type="Pfam" id="PF10441"/>
    </source>
</evidence>
<dbReference type="AlphaFoldDB" id="I2H0S7"/>
<gene>
    <name evidence="2" type="primary">TBLA0C01650</name>
    <name evidence="2" type="ORF">TBLA_0C01650</name>
</gene>
<reference evidence="2 3" key="1">
    <citation type="journal article" date="2011" name="Proc. Natl. Acad. Sci. U.S.A.">
        <title>Evolutionary erosion of yeast sex chromosomes by mating-type switching accidents.</title>
        <authorList>
            <person name="Gordon J.L."/>
            <person name="Armisen D."/>
            <person name="Proux-Wera E."/>
            <person name="Oheigeartaigh S.S."/>
            <person name="Byrne K.P."/>
            <person name="Wolfe K.H."/>
        </authorList>
    </citation>
    <scope>NUCLEOTIDE SEQUENCE [LARGE SCALE GENOMIC DNA]</scope>
    <source>
        <strain evidence="3">ATCC 34711 / CBS 6284 / DSM 70876 / NBRC 10599 / NRRL Y-10934 / UCD 77-7</strain>
    </source>
</reference>
<dbReference type="KEGG" id="tbl:TBLA_0C01650"/>
<dbReference type="OMA" id="CHVNARE"/>
<dbReference type="RefSeq" id="XP_004179498.1">
    <property type="nucleotide sequence ID" value="XM_004179450.1"/>
</dbReference>
<dbReference type="GO" id="GO:0016072">
    <property type="term" value="P:rRNA metabolic process"/>
    <property type="evidence" value="ECO:0007669"/>
    <property type="project" value="EnsemblFungi"/>
</dbReference>
<dbReference type="HOGENOM" id="CLU_008472_0_0_1"/>
<name>I2H0S7_HENB6</name>
<evidence type="ECO:0000313" key="3">
    <source>
        <dbReference type="Proteomes" id="UP000002866"/>
    </source>
</evidence>
<dbReference type="OrthoDB" id="160374at2759"/>
<proteinExistence type="predicted"/>
<dbReference type="GeneID" id="14494959"/>
<protein>
    <recommendedName>
        <fullName evidence="1">Nucleolar 27S pre-rRNA processing Urb2/Npa2 C-terminal domain-containing protein</fullName>
    </recommendedName>
</protein>
<dbReference type="FunCoup" id="I2H0S7">
    <property type="interactions" value="181"/>
</dbReference>
<dbReference type="STRING" id="1071380.I2H0S7"/>
<dbReference type="GO" id="GO:0005730">
    <property type="term" value="C:nucleolus"/>
    <property type="evidence" value="ECO:0007669"/>
    <property type="project" value="EnsemblFungi"/>
</dbReference>
<feature type="domain" description="Nucleolar 27S pre-rRNA processing Urb2/Npa2 C-terminal" evidence="1">
    <location>
        <begin position="966"/>
        <end position="1123"/>
    </location>
</feature>
<keyword evidence="3" id="KW-1185">Reference proteome</keyword>
<dbReference type="GO" id="GO:0042254">
    <property type="term" value="P:ribosome biogenesis"/>
    <property type="evidence" value="ECO:0007669"/>
    <property type="project" value="EnsemblFungi"/>
</dbReference>
<evidence type="ECO:0000313" key="2">
    <source>
        <dbReference type="EMBL" id="CCH59979.1"/>
    </source>
</evidence>
<dbReference type="Proteomes" id="UP000002866">
    <property type="component" value="Chromosome 3"/>
</dbReference>
<dbReference type="InterPro" id="IPR018849">
    <property type="entry name" value="Urb2/Npa2_C"/>
</dbReference>
<accession>I2H0S7</accession>
<dbReference type="InParanoid" id="I2H0S7"/>
<sequence>MLLPENTQSLTKLLRSKDITTCEIYDIVINFDNLKFNFPNKEIFVLELIIDRWNDAKLTKFKTDPKIWQLFNTIWSQLDDENIKRRLFKNLKFFPHLAQALNLVSSFENPSDVEGFLISVSEICKSFNYSLTLGISLENAERILADLLTLINRTNMEKFSIPLRQNIVQQILNLTDFGNRIQLSNKNSASYTNILLLPSLEYISCNPEDDFTNSTLTSFMAKLLFGPHINPIKQLETFFKNKGSKLNASTSIILFEKSASFLSKQKIEQLEIIFTLVTDAQPTVTSQLLNKLSSSKKTLSQPFLEKLFTTCIDSNQNKIITTQETWSLILDILELDLEIGIKYFETLLKLIDENKDANKDNTIKIWSKIIKCHINAREFYKFFDELQSFIIKSNYYFLLSDSSFSYWITSNLSFLSSSQLNDLLSKCIDNTLHDSSNNAPLLLLETCCNGLINLSYTALPFFKTTLSKIFNSEDAKNQSKLYAVKYILMEVYEDFVTGQNLEDLTREITIPSDLKGKNIIDFTYFCFKLREYRDFDISNVISYFVKTFKKPDVFTSSTKLSIIEELFTKWSSIINLLFSKEDLTYFVEQLLAEPELTVLQKLVLDDDFFEEGNILYLLTNALLNLLDNVTIVSLLIDFPIQCIHKDLRIELINKIIEKSAITKNDSRLLFHLLEYPTFKSIIETDLRSLYHYLSKSTDTSFEYSNIVVEKIWNNHVSQSREDVSKKFITNTILELTKRMQKKSLDITYSQLAFFIINSTTNRTTLKELTTEFLSAVTRYIEKKQKLDESLYSEEIIWYLKSLYYIWKSNDDIISSDFSLKSFIPNILEKVTANLENIESSLLISLFSLFCITNEANLPFLFAHYMTLRSLNINSNLLSPSLNFALENSLKSNKFHKFNKGFATTISSLTEPLSSDYKKSIIEIYVFQLHQLRKENEVGVLIFRNSLSQLYTNIDNFLQEKPSIILLLNSIKDLLVSKSWLFSQYSVELLFPLTLRLNVSYISNKSELHEDEIFQACTSVIANVLFIHRINLSNRNHLVIGWLSECLTLMSSGKLNEESAKLLSRTIVNYCEPPASHSGNKSASSSQRNRLTSTTNIIKKSLRKDVPVLLVKYVFLSLYSPIDQKY</sequence>
<organism evidence="2 3">
    <name type="scientific">Henningerozyma blattae (strain ATCC 34711 / CBS 6284 / DSM 70876 / NBRC 10599 / NRRL Y-10934 / UCD 77-7)</name>
    <name type="common">Yeast</name>
    <name type="synonym">Tetrapisispora blattae</name>
    <dbReference type="NCBI Taxonomy" id="1071380"/>
    <lineage>
        <taxon>Eukaryota</taxon>
        <taxon>Fungi</taxon>
        <taxon>Dikarya</taxon>
        <taxon>Ascomycota</taxon>
        <taxon>Saccharomycotina</taxon>
        <taxon>Saccharomycetes</taxon>
        <taxon>Saccharomycetales</taxon>
        <taxon>Saccharomycetaceae</taxon>
        <taxon>Henningerozyma</taxon>
    </lineage>
</organism>
<dbReference type="EMBL" id="HE806318">
    <property type="protein sequence ID" value="CCH59979.1"/>
    <property type="molecule type" value="Genomic_DNA"/>
</dbReference>
<dbReference type="Pfam" id="PF10441">
    <property type="entry name" value="Urb2"/>
    <property type="match status" value="1"/>
</dbReference>